<name>A0A656AJQ9_VIBCL</name>
<organism evidence="2 3">
    <name type="scientific">Vibrio cholerae</name>
    <dbReference type="NCBI Taxonomy" id="666"/>
    <lineage>
        <taxon>Bacteria</taxon>
        <taxon>Pseudomonadati</taxon>
        <taxon>Pseudomonadota</taxon>
        <taxon>Gammaproteobacteria</taxon>
        <taxon>Vibrionales</taxon>
        <taxon>Vibrionaceae</taxon>
        <taxon>Vibrio</taxon>
    </lineage>
</organism>
<keyword evidence="1" id="KW-0812">Transmembrane</keyword>
<evidence type="ECO:0000313" key="2">
    <source>
        <dbReference type="EMBL" id="CSC45520.1"/>
    </source>
</evidence>
<keyword evidence="1" id="KW-0472">Membrane</keyword>
<sequence>MRLHKSNFTFQASIHIFFYFCGVIIIYLVQRNEFYFCAF</sequence>
<gene>
    <name evidence="2" type="ORF">ERS013200_01445</name>
</gene>
<proteinExistence type="predicted"/>
<dbReference type="Proteomes" id="UP000041770">
    <property type="component" value="Unassembled WGS sequence"/>
</dbReference>
<dbReference type="AlphaFoldDB" id="A0A656AJQ9"/>
<accession>A0A656AJQ9</accession>
<reference evidence="2 3" key="1">
    <citation type="submission" date="2015-07" db="EMBL/GenBank/DDBJ databases">
        <authorList>
            <consortium name="Pathogen Informatics"/>
        </authorList>
    </citation>
    <scope>NUCLEOTIDE SEQUENCE [LARGE SCALE GENOMIC DNA]</scope>
    <source>
        <strain evidence="2 3">A316</strain>
    </source>
</reference>
<feature type="transmembrane region" description="Helical" evidence="1">
    <location>
        <begin position="12"/>
        <end position="29"/>
    </location>
</feature>
<evidence type="ECO:0000313" key="3">
    <source>
        <dbReference type="Proteomes" id="UP000041770"/>
    </source>
</evidence>
<evidence type="ECO:0000256" key="1">
    <source>
        <dbReference type="SAM" id="Phobius"/>
    </source>
</evidence>
<keyword evidence="1" id="KW-1133">Transmembrane helix</keyword>
<protein>
    <submittedName>
        <fullName evidence="2">Uncharacterized protein</fullName>
    </submittedName>
</protein>
<dbReference type="EMBL" id="CWQY01000007">
    <property type="protein sequence ID" value="CSC45520.1"/>
    <property type="molecule type" value="Genomic_DNA"/>
</dbReference>